<dbReference type="InterPro" id="IPR008972">
    <property type="entry name" value="Cupredoxin"/>
</dbReference>
<keyword evidence="2" id="KW-1185">Reference proteome</keyword>
<dbReference type="InterPro" id="IPR034242">
    <property type="entry name" value="MauL"/>
</dbReference>
<comment type="caution">
    <text evidence="1">The sequence shown here is derived from an EMBL/GenBank/DDBJ whole genome shotgun (WGS) entry which is preliminary data.</text>
</comment>
<evidence type="ECO:0000313" key="2">
    <source>
        <dbReference type="Proteomes" id="UP001431449"/>
    </source>
</evidence>
<reference evidence="1" key="1">
    <citation type="submission" date="2022-04" db="EMBL/GenBank/DDBJ databases">
        <title>Lysobacter sp. CAU 1642 isolated from sea sand.</title>
        <authorList>
            <person name="Kim W."/>
        </authorList>
    </citation>
    <scope>NUCLEOTIDE SEQUENCE</scope>
    <source>
        <strain evidence="1">CAU 1642</strain>
    </source>
</reference>
<dbReference type="SUPFAM" id="SSF49452">
    <property type="entry name" value="Starch-binding domain-like"/>
    <property type="match status" value="1"/>
</dbReference>
<dbReference type="CDD" id="cd04221">
    <property type="entry name" value="MauL"/>
    <property type="match status" value="1"/>
</dbReference>
<dbReference type="InterPro" id="IPR013784">
    <property type="entry name" value="Carb-bd-like_fold"/>
</dbReference>
<dbReference type="EMBL" id="JALNMH010000011">
    <property type="protein sequence ID" value="MCK7594682.1"/>
    <property type="molecule type" value="Genomic_DNA"/>
</dbReference>
<gene>
    <name evidence="1" type="ORF">M0G41_13495</name>
</gene>
<sequence>MIGAAACWAGGAGAAELVVSLRAADGPVAHAVVELLEPGAPAPTPSPAVMDQVNSEFVPRQLIVTRGSPVSFPNSDSTRHQVYSFSAAKRFELPLYAGTPPDPVVFDKAGLVTLGCNIHDAMIGFIVVVETERYAVSNAEGVARLADLPAGAYRLRIWHERQAGEPLLHSVELPEDAQESVSLELSLKPPRPPRGDERLRALQERFRALDRERD</sequence>
<proteinExistence type="predicted"/>
<name>A0ABT0GJF3_9GAMM</name>
<dbReference type="Gene3D" id="2.60.40.420">
    <property type="entry name" value="Cupredoxins - blue copper proteins"/>
    <property type="match status" value="1"/>
</dbReference>
<dbReference type="SUPFAM" id="SSF49503">
    <property type="entry name" value="Cupredoxins"/>
    <property type="match status" value="1"/>
</dbReference>
<dbReference type="RefSeq" id="WP_248210268.1">
    <property type="nucleotide sequence ID" value="NZ_JALNMH010000011.1"/>
</dbReference>
<organism evidence="1 2">
    <name type="scientific">Pseudomarimonas salicorniae</name>
    <dbReference type="NCBI Taxonomy" id="2933270"/>
    <lineage>
        <taxon>Bacteria</taxon>
        <taxon>Pseudomonadati</taxon>
        <taxon>Pseudomonadota</taxon>
        <taxon>Gammaproteobacteria</taxon>
        <taxon>Lysobacterales</taxon>
        <taxon>Lysobacteraceae</taxon>
        <taxon>Pseudomarimonas</taxon>
    </lineage>
</organism>
<protein>
    <submittedName>
        <fullName evidence="1">Methylamine utilization protein</fullName>
    </submittedName>
</protein>
<evidence type="ECO:0000313" key="1">
    <source>
        <dbReference type="EMBL" id="MCK7594682.1"/>
    </source>
</evidence>
<dbReference type="Proteomes" id="UP001431449">
    <property type="component" value="Unassembled WGS sequence"/>
</dbReference>
<accession>A0ABT0GJF3</accession>